<comment type="caution">
    <text evidence="1">The sequence shown here is derived from an EMBL/GenBank/DDBJ whole genome shotgun (WGS) entry which is preliminary data.</text>
</comment>
<organism evidence="1 2">
    <name type="scientific">Catharanthus roseus</name>
    <name type="common">Madagascar periwinkle</name>
    <name type="synonym">Vinca rosea</name>
    <dbReference type="NCBI Taxonomy" id="4058"/>
    <lineage>
        <taxon>Eukaryota</taxon>
        <taxon>Viridiplantae</taxon>
        <taxon>Streptophyta</taxon>
        <taxon>Embryophyta</taxon>
        <taxon>Tracheophyta</taxon>
        <taxon>Spermatophyta</taxon>
        <taxon>Magnoliopsida</taxon>
        <taxon>eudicotyledons</taxon>
        <taxon>Gunneridae</taxon>
        <taxon>Pentapetalae</taxon>
        <taxon>asterids</taxon>
        <taxon>lamiids</taxon>
        <taxon>Gentianales</taxon>
        <taxon>Apocynaceae</taxon>
        <taxon>Rauvolfioideae</taxon>
        <taxon>Vinceae</taxon>
        <taxon>Catharanthinae</taxon>
        <taxon>Catharanthus</taxon>
    </lineage>
</organism>
<reference evidence="2" key="1">
    <citation type="journal article" date="2023" name="Nat. Plants">
        <title>Single-cell RNA sequencing provides a high-resolution roadmap for understanding the multicellular compartmentation of specialized metabolism.</title>
        <authorList>
            <person name="Sun S."/>
            <person name="Shen X."/>
            <person name="Li Y."/>
            <person name="Li Y."/>
            <person name="Wang S."/>
            <person name="Li R."/>
            <person name="Zhang H."/>
            <person name="Shen G."/>
            <person name="Guo B."/>
            <person name="Wei J."/>
            <person name="Xu J."/>
            <person name="St-Pierre B."/>
            <person name="Chen S."/>
            <person name="Sun C."/>
        </authorList>
    </citation>
    <scope>NUCLEOTIDE SEQUENCE [LARGE SCALE GENOMIC DNA]</scope>
</reference>
<keyword evidence="2" id="KW-1185">Reference proteome</keyword>
<protein>
    <submittedName>
        <fullName evidence="1">Uncharacterized protein</fullName>
    </submittedName>
</protein>
<sequence length="1831" mass="196807">MAMGDDGDTLSSSNFNKPSPVHEELKEFNCEEPKNTSEQCEFVETAGVSNGSPFDSKENEPVPVTNEFQTQAVADVASEEGIIGTEGIPGEVVAGDAEVPETKMGEEAVVVAEQQLTERGDLHVGLMPDDCTSQSEKKTSFLSPGEEIDSKIKDEPGVAADKPVAEMEMLTSSGAKTVPFVDDHRLEGGEIGVVAEGSITIADKDTEDQQDPSTLVDTSQLATAESSEAEVDVLAVTHGLGSEPASSRLVEEENSVSEVNTLLLSSEKSITDEGVGKEAPVTEKSSALVKGTVEVESAIGDLVMSVSKLDDMLIGGVEPMKGKDLIAEELSETRMDSETSVEVAKVTEGEHDNTGSDASQFIGTEAPRISIQEKEKDSGGPKEESISANPEMTAEETMTLESSDMQNDELVIAATNGENSEMLGLEEIPTMDTKTEMETETDMETIGGSDGESVPKLAEEEDEEEMVAEEGTTLADTEMETETDAADSSKPVGGKRKRGKNSKTPGNSKITSRAGKMVGEDVCFICFDGGDLVLCDRRGCPKAYHPSCVNRDEAFFRAKGRWNCGWHLCSICEKNAYYMCYTCTFSLCKGCIKKDVILCVRGNKGFCQTCMRTVKQIENNDLTHNVGQMNFDDKSSWEFLFKDYYTDLKSKLSLSSSEIAAAKSPWKGSGVLAVKEDSPEAPVGASNGGGSGSENSTENPEASKPKRKKAKKRLRSNVKDKDSGAMAAAVGGEGISMSSPGNAEWASKELLEFVMHMKNGDKSVLSQFDVQALLLEYIKRNKLRDPRKKSQIICDSRLQNLFGKPRVGHFEMLKLLESHFLIKEDSQTDDVQGSVVDTEVNQLEANENADTPIKEIKDRKRKVRKKSDGRGSHSDRYEYAAIDMHNIGLIYLRRKLVEDLLEDVDEFQSKVVGTFVRIRISGSMQKQDLYRLVRVVGTSKAAEPYKVGKRTTDTMLDILNLNKTEAVSIDTISNQDFTEEECKRLRQSIKCGLLSRMTVGDILDKAMEVQAAKVNDWLESEALRLGNLRDRASDMGRRKELRECVEKLEILKTPEERLRRLEEVPQVHADPNMDPNHESDEDSETDDNRREIFMRSRSSGFSRRGRAPMSPGNDFSSKDSWNVGKTSSKNWELEANFSSKNLSSGVEHAIQSSEMVKENAWNQGERETLELDNSVNFSASSKADKFGWSNQPVARSESTSAVMVNSTASTSGKEVLSAVGTVNSSASLTTKEAETAEKINETQKMWHYQDPSGKVQGPFSMVQLRKWSNTGYFPADLRIWRTSKNQDEAILLTDALAGRFQKVGPTGDVAISSSGGLQSAHVLSGYSAKISEITLQLQKTREGQLGEKSNLDQNAGARNLNLGMSKGLMDPSVEVPKLSSDKWSRSDLMNLPSPTPRHSNPARNDEGVSSISATSHAGGIQSGTAAFPEQGNLSSVPASSEQLMRGLEIARTANTENTGIGSGISLPISSLTSAGKPHAVEKHNLLPQENSGISIQPVNTQNPRVETHGWGGPPTQRAETNTSVPVPGQPQAYSPWGAATSVIQNPAGSFPDSGASTLPQTELWRPPVQGNQSNMQPAGGPNPAWGPGLMENNSSTPALRPENPNAGWAAMQQGTPNVGWVGTVSGPTNMNWGGTTTVQGLAPGSANPNWSMGPVNMGPAIQGPMPGNVNPAWVAPPGNPGVQGVGPGGGGNPGWVAPVGNMAGPVPGNGWALPPANPGAPVQAPPPPPGNPNHGWGAPPGPPPGNQGLWGNEQHQGGGKFSGQRDMGSRGGDSGYGGGRPWNGQRSYGNGGSGGGNAGGPFRHIHKRDTLCPYNLNGRCKKGNRCDYLHA</sequence>
<gene>
    <name evidence="1" type="ORF">M9H77_13578</name>
</gene>
<dbReference type="Proteomes" id="UP001060085">
    <property type="component" value="Linkage Group LG03"/>
</dbReference>
<evidence type="ECO:0000313" key="2">
    <source>
        <dbReference type="Proteomes" id="UP001060085"/>
    </source>
</evidence>
<name>A0ACC0BKT0_CATRO</name>
<dbReference type="EMBL" id="CM044703">
    <property type="protein sequence ID" value="KAI5673214.1"/>
    <property type="molecule type" value="Genomic_DNA"/>
</dbReference>
<evidence type="ECO:0000313" key="1">
    <source>
        <dbReference type="EMBL" id="KAI5673214.1"/>
    </source>
</evidence>
<proteinExistence type="predicted"/>
<accession>A0ACC0BKT0</accession>